<proteinExistence type="predicted"/>
<dbReference type="InterPro" id="IPR022521">
    <property type="entry name" value="Rv3660c"/>
</dbReference>
<name>A0A1Q9LCG4_9PSEU</name>
<dbReference type="Pfam" id="PF26563">
    <property type="entry name" value="Rv3660c_N"/>
    <property type="match status" value="1"/>
</dbReference>
<dbReference type="PANTHER" id="PTHR43384">
    <property type="entry name" value="SEPTUM SITE-DETERMINING PROTEIN MIND HOMOLOG, CHLOROPLASTIC-RELATED"/>
    <property type="match status" value="1"/>
</dbReference>
<evidence type="ECO:0000313" key="2">
    <source>
        <dbReference type="EMBL" id="OLR89721.1"/>
    </source>
</evidence>
<dbReference type="RefSeq" id="WP_075977931.1">
    <property type="nucleotide sequence ID" value="NZ_MKQR01000028.1"/>
</dbReference>
<dbReference type="OrthoDB" id="3252838at2"/>
<gene>
    <name evidence="2" type="ORF">BJP25_01420</name>
</gene>
<dbReference type="GO" id="GO:0051782">
    <property type="term" value="P:negative regulation of cell division"/>
    <property type="evidence" value="ECO:0007669"/>
    <property type="project" value="TreeGrafter"/>
</dbReference>
<dbReference type="PANTHER" id="PTHR43384:SF11">
    <property type="entry name" value="SEPTUM SITE DETERMINING PROTEIN"/>
    <property type="match status" value="1"/>
</dbReference>
<comment type="caution">
    <text evidence="2">The sequence shown here is derived from an EMBL/GenBank/DDBJ whole genome shotgun (WGS) entry which is preliminary data.</text>
</comment>
<dbReference type="Gene3D" id="3.40.50.300">
    <property type="entry name" value="P-loop containing nucleotide triphosphate hydrolases"/>
    <property type="match status" value="1"/>
</dbReference>
<dbReference type="NCBIfam" id="TIGR03815">
    <property type="entry name" value="CpaE_hom_Actino"/>
    <property type="match status" value="1"/>
</dbReference>
<reference evidence="2 3" key="1">
    <citation type="submission" date="2016-10" db="EMBL/GenBank/DDBJ databases">
        <title>The Draft Genome Sequence of Actinokineospora bangkokensis 44EHWT reveals the biosynthetic pathway of antifungal compounds Thailandins with unusual extender unit butylmalonyl-CoA.</title>
        <authorList>
            <person name="Greule A."/>
            <person name="Intra B."/>
            <person name="Flemming S."/>
            <person name="Rommel M.G."/>
            <person name="Panbangred W."/>
            <person name="Bechthold A."/>
        </authorList>
    </citation>
    <scope>NUCLEOTIDE SEQUENCE [LARGE SCALE GENOMIC DNA]</scope>
    <source>
        <strain evidence="2 3">44EHW</strain>
    </source>
</reference>
<dbReference type="AlphaFoldDB" id="A0A1Q9LCG4"/>
<evidence type="ECO:0000259" key="1">
    <source>
        <dbReference type="Pfam" id="PF26563"/>
    </source>
</evidence>
<keyword evidence="3" id="KW-1185">Reference proteome</keyword>
<protein>
    <recommendedName>
        <fullName evidence="1">Rv3660c-like CheY-like N-terminal domain-containing protein</fullName>
    </recommendedName>
</protein>
<dbReference type="STRING" id="1193682.BJP25_01420"/>
<feature type="domain" description="Rv3660c-like CheY-like N-terminal" evidence="1">
    <location>
        <begin position="8"/>
        <end position="113"/>
    </location>
</feature>
<dbReference type="EMBL" id="MKQR01000028">
    <property type="protein sequence ID" value="OLR89721.1"/>
    <property type="molecule type" value="Genomic_DNA"/>
</dbReference>
<accession>A0A1Q9LCG4</accession>
<dbReference type="InterPro" id="IPR027417">
    <property type="entry name" value="P-loop_NTPase"/>
</dbReference>
<dbReference type="InterPro" id="IPR059050">
    <property type="entry name" value="Rv3660c_N"/>
</dbReference>
<dbReference type="GO" id="GO:0005829">
    <property type="term" value="C:cytosol"/>
    <property type="evidence" value="ECO:0007669"/>
    <property type="project" value="TreeGrafter"/>
</dbReference>
<evidence type="ECO:0000313" key="3">
    <source>
        <dbReference type="Proteomes" id="UP000186040"/>
    </source>
</evidence>
<sequence length="365" mass="37269">MERPVVCVRDTELVAEVLRTAAAAGVEAHRVGGVEGLRAHWSAAPLVVLDAAVAQECHAAGLPRRESVVLVGSDPPAAAVWEWAVALGVTRVARLPAERTWLTGAFADAADTPAGAAGRVLAVVGGRGGAGASTFAAAVGLSALELGCGALLVDCDPLGGGLDLVLSAEDQPGLRWPDVRLRSGRVPIASLHSALPGTTRAGARLTLLSGSRDGEGPAPEAVAAVVEAGRRGGETVVCDLPRAPDAAAHAALDRADLVVVVVPAEVRAVAAARRVVAHLHDRGARPQLVARAPGPAALRPEAVAEAVGIPLLAVVRTDPAVARSVEEGRFRVRRSLGQGARAVLRTLATPPTSRVPRARSFLVRV</sequence>
<dbReference type="GO" id="GO:0005524">
    <property type="term" value="F:ATP binding"/>
    <property type="evidence" value="ECO:0007669"/>
    <property type="project" value="TreeGrafter"/>
</dbReference>
<dbReference type="GO" id="GO:0016887">
    <property type="term" value="F:ATP hydrolysis activity"/>
    <property type="evidence" value="ECO:0007669"/>
    <property type="project" value="TreeGrafter"/>
</dbReference>
<dbReference type="Proteomes" id="UP000186040">
    <property type="component" value="Unassembled WGS sequence"/>
</dbReference>
<dbReference type="SUPFAM" id="SSF52540">
    <property type="entry name" value="P-loop containing nucleoside triphosphate hydrolases"/>
    <property type="match status" value="1"/>
</dbReference>
<organism evidence="2 3">
    <name type="scientific">Actinokineospora bangkokensis</name>
    <dbReference type="NCBI Taxonomy" id="1193682"/>
    <lineage>
        <taxon>Bacteria</taxon>
        <taxon>Bacillati</taxon>
        <taxon>Actinomycetota</taxon>
        <taxon>Actinomycetes</taxon>
        <taxon>Pseudonocardiales</taxon>
        <taxon>Pseudonocardiaceae</taxon>
        <taxon>Actinokineospora</taxon>
    </lineage>
</organism>
<dbReference type="GO" id="GO:0009898">
    <property type="term" value="C:cytoplasmic side of plasma membrane"/>
    <property type="evidence" value="ECO:0007669"/>
    <property type="project" value="TreeGrafter"/>
</dbReference>
<dbReference type="InterPro" id="IPR050625">
    <property type="entry name" value="ParA/MinD_ATPase"/>
</dbReference>